<dbReference type="EMBL" id="MWWQ01000014">
    <property type="protein sequence ID" value="OZG49713.1"/>
    <property type="molecule type" value="Genomic_DNA"/>
</dbReference>
<gene>
    <name evidence="2" type="ORF">PSSU_1537</name>
</gene>
<dbReference type="Proteomes" id="UP000216454">
    <property type="component" value="Unassembled WGS sequence"/>
</dbReference>
<dbReference type="AlphaFoldDB" id="A0A261ES88"/>
<keyword evidence="3" id="KW-1185">Reference proteome</keyword>
<organism evidence="2 3">
    <name type="scientific">Pseudoscardovia suis</name>
    <dbReference type="NCBI Taxonomy" id="987063"/>
    <lineage>
        <taxon>Bacteria</taxon>
        <taxon>Bacillati</taxon>
        <taxon>Actinomycetota</taxon>
        <taxon>Actinomycetes</taxon>
        <taxon>Bifidobacteriales</taxon>
        <taxon>Bifidobacteriaceae</taxon>
        <taxon>Pseudoscardovia</taxon>
    </lineage>
</organism>
<reference evidence="2 3" key="1">
    <citation type="journal article" date="2017" name="BMC Genomics">
        <title>Comparative genomic and phylogenomic analyses of the Bifidobacteriaceae family.</title>
        <authorList>
            <person name="Lugli G.A."/>
            <person name="Milani C."/>
            <person name="Turroni F."/>
            <person name="Duranti S."/>
            <person name="Mancabelli L."/>
            <person name="Mangifesta M."/>
            <person name="Ferrario C."/>
            <person name="Modesto M."/>
            <person name="Mattarelli P."/>
            <person name="Jiri K."/>
            <person name="van Sinderen D."/>
            <person name="Ventura M."/>
        </authorList>
    </citation>
    <scope>NUCLEOTIDE SEQUENCE [LARGE SCALE GENOMIC DNA]</scope>
    <source>
        <strain evidence="2 3">DSM 24744</strain>
    </source>
</reference>
<feature type="compositionally biased region" description="Basic residues" evidence="1">
    <location>
        <begin position="21"/>
        <end position="34"/>
    </location>
</feature>
<comment type="caution">
    <text evidence="2">The sequence shown here is derived from an EMBL/GenBank/DDBJ whole genome shotgun (WGS) entry which is preliminary data.</text>
</comment>
<accession>A0A261ES88</accession>
<proteinExistence type="predicted"/>
<evidence type="ECO:0000313" key="3">
    <source>
        <dbReference type="Proteomes" id="UP000216454"/>
    </source>
</evidence>
<evidence type="ECO:0000313" key="2">
    <source>
        <dbReference type="EMBL" id="OZG49713.1"/>
    </source>
</evidence>
<protein>
    <submittedName>
        <fullName evidence="2">Uncharacterized protein</fullName>
    </submittedName>
</protein>
<feature type="region of interest" description="Disordered" evidence="1">
    <location>
        <begin position="16"/>
        <end position="50"/>
    </location>
</feature>
<evidence type="ECO:0000256" key="1">
    <source>
        <dbReference type="SAM" id="MobiDB-lite"/>
    </source>
</evidence>
<name>A0A261ES88_9BIFI</name>
<sequence>MTQLFYTPNLLTSFIGDKSAGRRRRRLQTQKQHPKPPSSANPQTVAEDGS</sequence>